<reference evidence="1 2" key="2">
    <citation type="journal article" date="2011" name="Mol. Biol. Evol.">
        <title>Unity in variety--the pan-genome of the Chlamydiae.</title>
        <authorList>
            <person name="Collingro A."/>
            <person name="Tischler P."/>
            <person name="Weinmaier T."/>
            <person name="Penz T."/>
            <person name="Heinz E."/>
            <person name="Brunham R.C."/>
            <person name="Read T.D."/>
            <person name="Bavoil P.M."/>
            <person name="Sachse K."/>
            <person name="Kahane S."/>
            <person name="Friedman M.G."/>
            <person name="Rattei T."/>
            <person name="Myers G.S."/>
            <person name="Horn M."/>
        </authorList>
    </citation>
    <scope>NUCLEOTIDE SEQUENCE [LARGE SCALE GENOMIC DNA]</scope>
    <source>
        <strain evidence="2">ATCC VR-1471 / Z</strain>
    </source>
</reference>
<gene>
    <name evidence="1" type="ordered locus">SNE_A01740</name>
</gene>
<name>F8L5Q9_SIMNZ</name>
<proteinExistence type="predicted"/>
<dbReference type="HOGENOM" id="CLU_2332119_0_0_0"/>
<evidence type="ECO:0000313" key="1">
    <source>
        <dbReference type="EMBL" id="CCB88051.1"/>
    </source>
</evidence>
<dbReference type="KEGG" id="sng:SNE_A01740"/>
<protein>
    <submittedName>
        <fullName evidence="1">Uncharacterized protein</fullName>
    </submittedName>
</protein>
<dbReference type="Proteomes" id="UP000000496">
    <property type="component" value="Chromosome gsn.131"/>
</dbReference>
<keyword evidence="2" id="KW-1185">Reference proteome</keyword>
<sequence length="98" mass="11445">MNRPPVRAFFSFQPLKLSFEFLSRILRDFSYPSESFCFEKDLLTFPVANNAENLRELSLEHKLRTQIQAHLLTLSTEPMFMDNAQNSKNLKNFNSEVG</sequence>
<reference key="1">
    <citation type="journal article" date="2011" name="Mol. Biol. Evol.">
        <title>Unity in variety -- the pan-genome of the Chlamydiae.</title>
        <authorList>
            <person name="Collingro A."/>
            <person name="Tischler P."/>
            <person name="Weinmaier T."/>
            <person name="Penz T."/>
            <person name="Heinz E."/>
            <person name="Brunham R.C."/>
            <person name="Read T.D."/>
            <person name="Bavoil P.M."/>
            <person name="Sachse K."/>
            <person name="Kahane S."/>
            <person name="Friedman M.G."/>
            <person name="Rattei T."/>
            <person name="Myers G.S.A."/>
            <person name="Horn M."/>
        </authorList>
    </citation>
    <scope>NUCLEOTIDE SEQUENCE</scope>
    <source>
        <strain>Z</strain>
    </source>
</reference>
<evidence type="ECO:0000313" key="2">
    <source>
        <dbReference type="Proteomes" id="UP000000496"/>
    </source>
</evidence>
<dbReference type="AlphaFoldDB" id="F8L5Q9"/>
<dbReference type="STRING" id="331113.SNE_A01740"/>
<organism evidence="1 2">
    <name type="scientific">Simkania negevensis (strain ATCC VR-1471 / DSM 27360 / Z)</name>
    <dbReference type="NCBI Taxonomy" id="331113"/>
    <lineage>
        <taxon>Bacteria</taxon>
        <taxon>Pseudomonadati</taxon>
        <taxon>Chlamydiota</taxon>
        <taxon>Chlamydiia</taxon>
        <taxon>Parachlamydiales</taxon>
        <taxon>Simkaniaceae</taxon>
        <taxon>Simkania</taxon>
    </lineage>
</organism>
<accession>F8L5Q9</accession>
<dbReference type="EMBL" id="FR872582">
    <property type="protein sequence ID" value="CCB88051.1"/>
    <property type="molecule type" value="Genomic_DNA"/>
</dbReference>